<accession>A0A4C1WCC7</accession>
<comment type="caution">
    <text evidence="2">The sequence shown here is derived from an EMBL/GenBank/DDBJ whole genome shotgun (WGS) entry which is preliminary data.</text>
</comment>
<name>A0A4C1WCC7_EUMVA</name>
<dbReference type="Proteomes" id="UP000299102">
    <property type="component" value="Unassembled WGS sequence"/>
</dbReference>
<evidence type="ECO:0000256" key="1">
    <source>
        <dbReference type="SAM" id="MobiDB-lite"/>
    </source>
</evidence>
<sequence length="79" mass="8949">MTNHMKAREASPRAIVECTHAMHFDVHELSLHQGRYAMPAEPGVGGFRYTTHTYLDQLENGNPRPNQDPNSVEGYSSFF</sequence>
<evidence type="ECO:0000313" key="3">
    <source>
        <dbReference type="Proteomes" id="UP000299102"/>
    </source>
</evidence>
<evidence type="ECO:0000313" key="2">
    <source>
        <dbReference type="EMBL" id="GBP48703.1"/>
    </source>
</evidence>
<reference evidence="2 3" key="1">
    <citation type="journal article" date="2019" name="Commun. Biol.">
        <title>The bagworm genome reveals a unique fibroin gene that provides high tensile strength.</title>
        <authorList>
            <person name="Kono N."/>
            <person name="Nakamura H."/>
            <person name="Ohtoshi R."/>
            <person name="Tomita M."/>
            <person name="Numata K."/>
            <person name="Arakawa K."/>
        </authorList>
    </citation>
    <scope>NUCLEOTIDE SEQUENCE [LARGE SCALE GENOMIC DNA]</scope>
</reference>
<dbReference type="AlphaFoldDB" id="A0A4C1WCC7"/>
<proteinExistence type="predicted"/>
<dbReference type="EMBL" id="BGZK01000529">
    <property type="protein sequence ID" value="GBP48703.1"/>
    <property type="molecule type" value="Genomic_DNA"/>
</dbReference>
<gene>
    <name evidence="2" type="ORF">EVAR_88164_1</name>
</gene>
<protein>
    <submittedName>
        <fullName evidence="2">Uncharacterized protein</fullName>
    </submittedName>
</protein>
<keyword evidence="3" id="KW-1185">Reference proteome</keyword>
<organism evidence="2 3">
    <name type="scientific">Eumeta variegata</name>
    <name type="common">Bagworm moth</name>
    <name type="synonym">Eumeta japonica</name>
    <dbReference type="NCBI Taxonomy" id="151549"/>
    <lineage>
        <taxon>Eukaryota</taxon>
        <taxon>Metazoa</taxon>
        <taxon>Ecdysozoa</taxon>
        <taxon>Arthropoda</taxon>
        <taxon>Hexapoda</taxon>
        <taxon>Insecta</taxon>
        <taxon>Pterygota</taxon>
        <taxon>Neoptera</taxon>
        <taxon>Endopterygota</taxon>
        <taxon>Lepidoptera</taxon>
        <taxon>Glossata</taxon>
        <taxon>Ditrysia</taxon>
        <taxon>Tineoidea</taxon>
        <taxon>Psychidae</taxon>
        <taxon>Oiketicinae</taxon>
        <taxon>Eumeta</taxon>
    </lineage>
</organism>
<feature type="region of interest" description="Disordered" evidence="1">
    <location>
        <begin position="56"/>
        <end position="79"/>
    </location>
</feature>